<proteinExistence type="predicted"/>
<dbReference type="Proteomes" id="UP000283255">
    <property type="component" value="Unassembled WGS sequence"/>
</dbReference>
<name>A0A418Y976_9GAMM</name>
<dbReference type="EMBL" id="QZCH01000071">
    <property type="protein sequence ID" value="RJG36686.1"/>
    <property type="molecule type" value="Genomic_DNA"/>
</dbReference>
<dbReference type="PANTHER" id="PTHR45398:SF1">
    <property type="entry name" value="ENZYME, PUTATIVE (JCVI)-RELATED"/>
    <property type="match status" value="1"/>
</dbReference>
<dbReference type="Gene3D" id="3.30.559.30">
    <property type="entry name" value="Nonribosomal peptide synthetase, condensation domain"/>
    <property type="match status" value="2"/>
</dbReference>
<dbReference type="RefSeq" id="WP_198419278.1">
    <property type="nucleotide sequence ID" value="NZ_QZCH01000071.1"/>
</dbReference>
<organism evidence="2 3">
    <name type="scientific">Motilimonas pumila</name>
    <dbReference type="NCBI Taxonomy" id="2303987"/>
    <lineage>
        <taxon>Bacteria</taxon>
        <taxon>Pseudomonadati</taxon>
        <taxon>Pseudomonadota</taxon>
        <taxon>Gammaproteobacteria</taxon>
        <taxon>Alteromonadales</taxon>
        <taxon>Alteromonadales genera incertae sedis</taxon>
        <taxon>Motilimonas</taxon>
    </lineage>
</organism>
<keyword evidence="3" id="KW-1185">Reference proteome</keyword>
<reference evidence="2 3" key="1">
    <citation type="submission" date="2018-09" db="EMBL/GenBank/DDBJ databases">
        <authorList>
            <person name="Wang F."/>
        </authorList>
    </citation>
    <scope>NUCLEOTIDE SEQUENCE [LARGE SCALE GENOMIC DNA]</scope>
    <source>
        <strain evidence="2 3">PLHSC7-2</strain>
    </source>
</reference>
<feature type="non-terminal residue" evidence="2">
    <location>
        <position position="1"/>
    </location>
</feature>
<accession>A0A418Y976</accession>
<dbReference type="PANTHER" id="PTHR45398">
    <property type="match status" value="1"/>
</dbReference>
<dbReference type="InterPro" id="IPR001242">
    <property type="entry name" value="Condensation_dom"/>
</dbReference>
<sequence length="943" mass="105577">QLVSRVKQSGFNLTPKKVFDAPVLSLLAQQMEQSQFIKADQKPLIGEALLLPLQQVFSRQYGVANANQYLQFSLPQALDSQALQQAIALVVKHHDSLRMQQQSNGQIYYVAPEQGNFYFSIHPEADLDHLNRQVDLTLACTLAVLYQENSQVYDNAAMITLVAHHMVVDAYSWRIILADLQTCYQQIKAGTKVAFPRKTHTLNDWQNALSQWSVTAPAWLSQSSHSPLFNQALGQQILTRQVSFDAVQVASWQAQSQTYARLTLEELLLLAVTETLFNRSGQSHCTIYKESHGRFGESFDLDLSQTTGWFTSAYPLTFASQTSLALQVKELKAKSRAVELGGIAYSAQQLQHGVIQSAKDCLFNFLGQVPAHSNWQLLDSGLWRDDTIVADAAVVVNAALEQGQLKVEFEFAATCFSDLEADSFSSQFTESLAEIDNFMALNPAIVTPEDVMAEVSQAELDKLDQNVSDILPATALQQGLVFHSQLRQGSNYINQVCLPMTQLDPVRLQQAWQTLLTRHDTLRAYFAALLGSERVVIAKELSLPWQQHDFTAPSDDTQGDPNERLEKLKQRRVSDGFDLYQGPLWRVDLAQLSADDYACVFTLHHVLMDGWSSGVLFGELLRSYHQQSLPSAVQYAEYLKWLEQQDMAHSLEYWQGYVSQIKAPSLLAEERGSQTNKHGQQRHKVVFSETELAAFNQGLKQHHLTLNTLMQGAWVKTLGQLLNQPQVVFANTVAGRPPALEQANNMVGLFINTLPMVVNQSQSEGWVNWLQQIQQQGVAQREHDFVSLAEIQALANWGSNSLFDTLMVFENYPMDFSQLAAGPNDLQIGEPSSQEQTHYPLTLAIFPSTQLHVDFAYDASRFEGDFIEQVAQLFVHHCQQLFAQMDSSAASYAPLPQAQLDSLASFNPTSAAYQSSQMFSDLVDQQAAQRPEAIALVHGKRRV</sequence>
<feature type="non-terminal residue" evidence="2">
    <location>
        <position position="943"/>
    </location>
</feature>
<dbReference type="SUPFAM" id="SSF52777">
    <property type="entry name" value="CoA-dependent acyltransferases"/>
    <property type="match status" value="4"/>
</dbReference>
<gene>
    <name evidence="2" type="ORF">D1Z90_20290</name>
</gene>
<reference evidence="2 3" key="2">
    <citation type="submission" date="2019-01" db="EMBL/GenBank/DDBJ databases">
        <title>Motilimonas pumilus sp. nov., isolated from the gut of sea cucumber (Apostichopus japonicus).</title>
        <authorList>
            <person name="Wang F.-Q."/>
            <person name="Ren L.-H."/>
            <person name="Lin Y.-W."/>
            <person name="Sun G.-H."/>
            <person name="Du Z.-J."/>
            <person name="Zhao J.-X."/>
            <person name="Liu X.-J."/>
            <person name="Liu L.-J."/>
        </authorList>
    </citation>
    <scope>NUCLEOTIDE SEQUENCE [LARGE SCALE GENOMIC DNA]</scope>
    <source>
        <strain evidence="2 3">PLHSC7-2</strain>
    </source>
</reference>
<dbReference type="AlphaFoldDB" id="A0A418Y976"/>
<evidence type="ECO:0000259" key="1">
    <source>
        <dbReference type="Pfam" id="PF00668"/>
    </source>
</evidence>
<evidence type="ECO:0000313" key="2">
    <source>
        <dbReference type="EMBL" id="RJG36686.1"/>
    </source>
</evidence>
<protein>
    <recommendedName>
        <fullName evidence="1">Condensation domain-containing protein</fullName>
    </recommendedName>
</protein>
<dbReference type="Gene3D" id="3.30.559.10">
    <property type="entry name" value="Chloramphenicol acetyltransferase-like domain"/>
    <property type="match status" value="2"/>
</dbReference>
<comment type="caution">
    <text evidence="2">The sequence shown here is derived from an EMBL/GenBank/DDBJ whole genome shotgun (WGS) entry which is preliminary data.</text>
</comment>
<dbReference type="Pfam" id="PF00668">
    <property type="entry name" value="Condensation"/>
    <property type="match status" value="2"/>
</dbReference>
<evidence type="ECO:0000313" key="3">
    <source>
        <dbReference type="Proteomes" id="UP000283255"/>
    </source>
</evidence>
<feature type="domain" description="Condensation" evidence="1">
    <location>
        <begin position="67"/>
        <end position="435"/>
    </location>
</feature>
<dbReference type="GO" id="GO:0003824">
    <property type="term" value="F:catalytic activity"/>
    <property type="evidence" value="ECO:0007669"/>
    <property type="project" value="InterPro"/>
</dbReference>
<feature type="domain" description="Condensation" evidence="1">
    <location>
        <begin position="468"/>
        <end position="900"/>
    </location>
</feature>
<dbReference type="InterPro" id="IPR023213">
    <property type="entry name" value="CAT-like_dom_sf"/>
</dbReference>